<dbReference type="InterPro" id="IPR000667">
    <property type="entry name" value="Peptidase_S13"/>
</dbReference>
<evidence type="ECO:0000256" key="2">
    <source>
        <dbReference type="ARBA" id="ARBA00022801"/>
    </source>
</evidence>
<keyword evidence="4" id="KW-0121">Carboxypeptidase</keyword>
<dbReference type="EMBL" id="JBFAQK010000015">
    <property type="protein sequence ID" value="MEV4681841.1"/>
    <property type="molecule type" value="Genomic_DNA"/>
</dbReference>
<comment type="caution">
    <text evidence="4">The sequence shown here is derived from an EMBL/GenBank/DDBJ whole genome shotgun (WGS) entry which is preliminary data.</text>
</comment>
<protein>
    <submittedName>
        <fullName evidence="4">D-alanyl-D-alanine carboxypeptidase/D-alanyl-D-alanine-endopeptidase</fullName>
        <ecNumber evidence="4">3.4.16.4</ecNumber>
    </submittedName>
</protein>
<accession>A0ABV3HTD7</accession>
<dbReference type="PANTHER" id="PTHR30023:SF0">
    <property type="entry name" value="PENICILLIN-SENSITIVE CARBOXYPEPTIDASE A"/>
    <property type="match status" value="1"/>
</dbReference>
<dbReference type="InterPro" id="IPR012338">
    <property type="entry name" value="Beta-lactam/transpept-like"/>
</dbReference>
<dbReference type="Pfam" id="PF02113">
    <property type="entry name" value="Peptidase_S13"/>
    <property type="match status" value="2"/>
</dbReference>
<gene>
    <name evidence="4" type="primary">dacB</name>
    <name evidence="4" type="ORF">AB0K36_13810</name>
</gene>
<keyword evidence="5" id="KW-1185">Reference proteome</keyword>
<dbReference type="GO" id="GO:0009002">
    <property type="term" value="F:serine-type D-Ala-D-Ala carboxypeptidase activity"/>
    <property type="evidence" value="ECO:0007669"/>
    <property type="project" value="UniProtKB-EC"/>
</dbReference>
<organism evidence="4 5">
    <name type="scientific">Streptomyces kurssanovii</name>
    <dbReference type="NCBI Taxonomy" id="67312"/>
    <lineage>
        <taxon>Bacteria</taxon>
        <taxon>Bacillati</taxon>
        <taxon>Actinomycetota</taxon>
        <taxon>Actinomycetes</taxon>
        <taxon>Kitasatosporales</taxon>
        <taxon>Streptomycetaceae</taxon>
        <taxon>Streptomyces</taxon>
    </lineage>
</organism>
<evidence type="ECO:0000313" key="5">
    <source>
        <dbReference type="Proteomes" id="UP001552521"/>
    </source>
</evidence>
<dbReference type="PRINTS" id="PR00922">
    <property type="entry name" value="DADACBPTASE3"/>
</dbReference>
<sequence length="482" mass="49112">MCDRERGWCEVPKVRTWQLAAGAAVVGLTLSAGVVAAAGPWDSGQRKAEKQRVAAHGPTGGAHHEAPAPKRPAPAPSAASVLEALGGPRTVSAEDPRADGLAGTLGPLLADSGLGPAPAVCVVDLTTGERLYGRRAETPMVPASTVKIATAAAALTALGPDHRIPTTVVAAPDADTITLVGGGDATLDRVRLAELADLTASALRDRAEGAKKGGKAATVRLVYDGSLYQGPVLHPIGPNDNIAPVTALMVGQGRLDDRTRGPATRSADPAGEAARVFREQLSERGIRTSPPAPGRAAAEAVPLAQVLSEPLSSVVERMLTDSDNDIAESLARQTAVATGDKASFAGAERAVTKQLRRLQVPLAGTRFADGSGLDRRDKVSAALLTTVLARAADAAHPELRPILTGLPVAGFSGTLEDRYSDTSAGTGLVRAKTGTLTGINSLAGTVVAPGGRLLGFAFLAADTPSPYEAQPALDRLAAALVS</sequence>
<dbReference type="RefSeq" id="WP_364592806.1">
    <property type="nucleotide sequence ID" value="NZ_JBFAQK010000015.1"/>
</dbReference>
<name>A0ABV3HTD7_9ACTN</name>
<evidence type="ECO:0000256" key="1">
    <source>
        <dbReference type="ARBA" id="ARBA00006096"/>
    </source>
</evidence>
<evidence type="ECO:0000256" key="3">
    <source>
        <dbReference type="SAM" id="MobiDB-lite"/>
    </source>
</evidence>
<evidence type="ECO:0000313" key="4">
    <source>
        <dbReference type="EMBL" id="MEV4681841.1"/>
    </source>
</evidence>
<dbReference type="SUPFAM" id="SSF56601">
    <property type="entry name" value="beta-lactamase/transpeptidase-like"/>
    <property type="match status" value="1"/>
</dbReference>
<comment type="similarity">
    <text evidence="1">Belongs to the peptidase S13 family.</text>
</comment>
<keyword evidence="2 4" id="KW-0378">Hydrolase</keyword>
<dbReference type="PANTHER" id="PTHR30023">
    <property type="entry name" value="D-ALANYL-D-ALANINE CARBOXYPEPTIDASE"/>
    <property type="match status" value="1"/>
</dbReference>
<keyword evidence="4" id="KW-0645">Protease</keyword>
<dbReference type="EC" id="3.4.16.4" evidence="4"/>
<dbReference type="Proteomes" id="UP001552521">
    <property type="component" value="Unassembled WGS sequence"/>
</dbReference>
<dbReference type="NCBIfam" id="TIGR00666">
    <property type="entry name" value="PBP4"/>
    <property type="match status" value="1"/>
</dbReference>
<reference evidence="4 5" key="1">
    <citation type="submission" date="2024-06" db="EMBL/GenBank/DDBJ databases">
        <title>The Natural Products Discovery Center: Release of the First 8490 Sequenced Strains for Exploring Actinobacteria Biosynthetic Diversity.</title>
        <authorList>
            <person name="Kalkreuter E."/>
            <person name="Kautsar S.A."/>
            <person name="Yang D."/>
            <person name="Bader C.D."/>
            <person name="Teijaro C.N."/>
            <person name="Fluegel L."/>
            <person name="Davis C.M."/>
            <person name="Simpson J.R."/>
            <person name="Lauterbach L."/>
            <person name="Steele A.D."/>
            <person name="Gui C."/>
            <person name="Meng S."/>
            <person name="Li G."/>
            <person name="Viehrig K."/>
            <person name="Ye F."/>
            <person name="Su P."/>
            <person name="Kiefer A.F."/>
            <person name="Nichols A."/>
            <person name="Cepeda A.J."/>
            <person name="Yan W."/>
            <person name="Fan B."/>
            <person name="Jiang Y."/>
            <person name="Adhikari A."/>
            <person name="Zheng C.-J."/>
            <person name="Schuster L."/>
            <person name="Cowan T.M."/>
            <person name="Smanski M.J."/>
            <person name="Chevrette M.G."/>
            <person name="De Carvalho L.P.S."/>
            <person name="Shen B."/>
        </authorList>
    </citation>
    <scope>NUCLEOTIDE SEQUENCE [LARGE SCALE GENOMIC DNA]</scope>
    <source>
        <strain evidence="4 5">NPDC049344</strain>
    </source>
</reference>
<proteinExistence type="inferred from homology"/>
<feature type="region of interest" description="Disordered" evidence="3">
    <location>
        <begin position="41"/>
        <end position="78"/>
    </location>
</feature>
<dbReference type="Gene3D" id="3.40.710.10">
    <property type="entry name" value="DD-peptidase/beta-lactamase superfamily"/>
    <property type="match status" value="2"/>
</dbReference>